<dbReference type="EMBL" id="UOEE01000136">
    <property type="protein sequence ID" value="VAV92092.1"/>
    <property type="molecule type" value="Genomic_DNA"/>
</dbReference>
<dbReference type="Pfam" id="PF01408">
    <property type="entry name" value="GFO_IDH_MocA"/>
    <property type="match status" value="1"/>
</dbReference>
<dbReference type="InterPro" id="IPR055170">
    <property type="entry name" value="GFO_IDH_MocA-like_dom"/>
</dbReference>
<dbReference type="PANTHER" id="PTHR43377:SF1">
    <property type="entry name" value="BILIVERDIN REDUCTASE A"/>
    <property type="match status" value="1"/>
</dbReference>
<dbReference type="PANTHER" id="PTHR43377">
    <property type="entry name" value="BILIVERDIN REDUCTASE A"/>
    <property type="match status" value="1"/>
</dbReference>
<evidence type="ECO:0000259" key="1">
    <source>
        <dbReference type="Pfam" id="PF01408"/>
    </source>
</evidence>
<dbReference type="InterPro" id="IPR051450">
    <property type="entry name" value="Gfo/Idh/MocA_Oxidoreductases"/>
</dbReference>
<organism evidence="3">
    <name type="scientific">hydrothermal vent metagenome</name>
    <dbReference type="NCBI Taxonomy" id="652676"/>
    <lineage>
        <taxon>unclassified sequences</taxon>
        <taxon>metagenomes</taxon>
        <taxon>ecological metagenomes</taxon>
    </lineage>
</organism>
<dbReference type="Gene3D" id="3.30.360.10">
    <property type="entry name" value="Dihydrodipicolinate Reductase, domain 2"/>
    <property type="match status" value="1"/>
</dbReference>
<gene>
    <name evidence="3" type="ORF">MNBD_ALPHA06-1149</name>
</gene>
<name>A0A3B0RJZ0_9ZZZZ</name>
<dbReference type="SUPFAM" id="SSF51735">
    <property type="entry name" value="NAD(P)-binding Rossmann-fold domains"/>
    <property type="match status" value="1"/>
</dbReference>
<dbReference type="GO" id="GO:0000166">
    <property type="term" value="F:nucleotide binding"/>
    <property type="evidence" value="ECO:0007669"/>
    <property type="project" value="InterPro"/>
</dbReference>
<evidence type="ECO:0000313" key="3">
    <source>
        <dbReference type="EMBL" id="VAV92092.1"/>
    </source>
</evidence>
<dbReference type="SUPFAM" id="SSF55347">
    <property type="entry name" value="Glyceraldehyde-3-phosphate dehydrogenase-like, C-terminal domain"/>
    <property type="match status" value="1"/>
</dbReference>
<dbReference type="InterPro" id="IPR000683">
    <property type="entry name" value="Gfo/Idh/MocA-like_OxRdtase_N"/>
</dbReference>
<dbReference type="InterPro" id="IPR036291">
    <property type="entry name" value="NAD(P)-bd_dom_sf"/>
</dbReference>
<feature type="domain" description="GFO/IDH/MocA-like oxidoreductase" evidence="2">
    <location>
        <begin position="75"/>
        <end position="152"/>
    </location>
</feature>
<dbReference type="Gene3D" id="3.40.50.720">
    <property type="entry name" value="NAD(P)-binding Rossmann-like Domain"/>
    <property type="match status" value="1"/>
</dbReference>
<protein>
    <submittedName>
        <fullName evidence="3">Uncharacterized protein</fullName>
    </submittedName>
</protein>
<feature type="domain" description="Gfo/Idh/MocA-like oxidoreductase N-terminal" evidence="1">
    <location>
        <begin position="2"/>
        <end position="40"/>
    </location>
</feature>
<dbReference type="AlphaFoldDB" id="A0A3B0RJZ0"/>
<accession>A0A3B0RJZ0</accession>
<feature type="non-terminal residue" evidence="3">
    <location>
        <position position="1"/>
    </location>
</feature>
<proteinExistence type="predicted"/>
<sequence>DALQHGLHVLVEKPLATDMETARKMVATADRDRLVLQVGHQERFVSKAIGLFDIDETPTRIVAKRTCKFQQRGTDVSVTMDLMIHDLELITALTGLMPTGLQSSTRSGPSRGIDETRVHLSYQSGIEAELFASRMAEETVRSMEIFYPSGTVHVDFVSKTLIHDTPFALNGNFASDALAADSLGASDNAFIEAVLRGTATPVSGIDGARALSLALEADLAPELATAHIAV</sequence>
<evidence type="ECO:0000259" key="2">
    <source>
        <dbReference type="Pfam" id="PF22725"/>
    </source>
</evidence>
<reference evidence="3" key="1">
    <citation type="submission" date="2018-06" db="EMBL/GenBank/DDBJ databases">
        <authorList>
            <person name="Zhirakovskaya E."/>
        </authorList>
    </citation>
    <scope>NUCLEOTIDE SEQUENCE</scope>
</reference>
<dbReference type="Pfam" id="PF22725">
    <property type="entry name" value="GFO_IDH_MocA_C3"/>
    <property type="match status" value="1"/>
</dbReference>